<dbReference type="Proteomes" id="UP000700334">
    <property type="component" value="Unassembled WGS sequence"/>
</dbReference>
<evidence type="ECO:0000256" key="1">
    <source>
        <dbReference type="ARBA" id="ARBA00024205"/>
    </source>
</evidence>
<dbReference type="GO" id="GO:0006888">
    <property type="term" value="P:endoplasmic reticulum to Golgi vesicle-mediated transport"/>
    <property type="evidence" value="ECO:0007669"/>
    <property type="project" value="TreeGrafter"/>
</dbReference>
<evidence type="ECO:0000256" key="2">
    <source>
        <dbReference type="ARBA" id="ARBA00024237"/>
    </source>
</evidence>
<dbReference type="InterPro" id="IPR029704">
    <property type="entry name" value="STEEP-like"/>
</dbReference>
<dbReference type="InterPro" id="IPR057965">
    <property type="entry name" value="STEEP1_dom"/>
</dbReference>
<evidence type="ECO:0000256" key="3">
    <source>
        <dbReference type="ARBA" id="ARBA00046019"/>
    </source>
</evidence>
<dbReference type="EMBL" id="JAGFMF010011626">
    <property type="protein sequence ID" value="KAG8518715.1"/>
    <property type="molecule type" value="Genomic_DNA"/>
</dbReference>
<reference evidence="5" key="1">
    <citation type="journal article" date="2021" name="Evol. Appl.">
        <title>The genome of the Pyrenean desman and the effects of bottlenecks and inbreeding on the genomic landscape of an endangered species.</title>
        <authorList>
            <person name="Escoda L."/>
            <person name="Castresana J."/>
        </authorList>
    </citation>
    <scope>NUCLEOTIDE SEQUENCE</scope>
    <source>
        <strain evidence="5">IBE-C5619</strain>
    </source>
</reference>
<comment type="caution">
    <text evidence="5">The sequence shown here is derived from an EMBL/GenBank/DDBJ whole genome shotgun (WGS) entry which is preliminary data.</text>
</comment>
<accession>A0A8J6AI14</accession>
<feature type="domain" description="STEEP1" evidence="4">
    <location>
        <begin position="9"/>
        <end position="64"/>
    </location>
</feature>
<dbReference type="PANTHER" id="PTHR46355:SF1">
    <property type="entry name" value="STING ER EXIT PROTEIN"/>
    <property type="match status" value="1"/>
</dbReference>
<sequence>MEESDDGWKPLHIDYCSYGQMVLALDWMMEKLPMRLPDGAHVIGGAKHGHKFCTIEGEKTMPKALKTVREEECRVWTVSFLSVPAEHSHKQEPPKKVTVTKWTKDMGKFSAVTVSTADEKEEDTEHREVADSYAQNSKAVVKQLQHKGMSKRWLQKLAELEAKRVEMKVTLADNQFKLSRPFSEPRLEESI</sequence>
<keyword evidence="6" id="KW-1185">Reference proteome</keyword>
<proteinExistence type="inferred from homology"/>
<evidence type="ECO:0000313" key="6">
    <source>
        <dbReference type="Proteomes" id="UP000700334"/>
    </source>
</evidence>
<comment type="similarity">
    <text evidence="1">Belongs to the STEEP1 family.</text>
</comment>
<organism evidence="5 6">
    <name type="scientific">Galemys pyrenaicus</name>
    <name type="common">Iberian desman</name>
    <name type="synonym">Pyrenean desman</name>
    <dbReference type="NCBI Taxonomy" id="202257"/>
    <lineage>
        <taxon>Eukaryota</taxon>
        <taxon>Metazoa</taxon>
        <taxon>Chordata</taxon>
        <taxon>Craniata</taxon>
        <taxon>Vertebrata</taxon>
        <taxon>Euteleostomi</taxon>
        <taxon>Mammalia</taxon>
        <taxon>Eutheria</taxon>
        <taxon>Laurasiatheria</taxon>
        <taxon>Eulipotyphla</taxon>
        <taxon>Talpidae</taxon>
        <taxon>Galemys</taxon>
    </lineage>
</organism>
<comment type="function">
    <text evidence="3">Molecular adapter that stimulates membrane curvature formation and subsequent endoplasmic reticulum exit site (ERES) establishment by recruiting PI3K complex I, leading to COPII vesicle-mediated transport. Promotes endoplasmic reticulum (ER) exit of cGAMP-activated STING1 oligomers.</text>
</comment>
<name>A0A8J6AI14_GALPY</name>
<gene>
    <name evidence="5" type="ORF">J0S82_000953</name>
</gene>
<dbReference type="OrthoDB" id="418131at2759"/>
<dbReference type="Pfam" id="PF25809">
    <property type="entry name" value="STEEP1"/>
    <property type="match status" value="1"/>
</dbReference>
<evidence type="ECO:0000313" key="5">
    <source>
        <dbReference type="EMBL" id="KAG8518715.1"/>
    </source>
</evidence>
<dbReference type="PANTHER" id="PTHR46355">
    <property type="entry name" value="UPF0428 PROTEIN CXORF56"/>
    <property type="match status" value="1"/>
</dbReference>
<protein>
    <recommendedName>
        <fullName evidence="2">STING ER exit protein</fullName>
    </recommendedName>
</protein>
<evidence type="ECO:0000259" key="4">
    <source>
        <dbReference type="Pfam" id="PF25809"/>
    </source>
</evidence>
<dbReference type="GO" id="GO:0090158">
    <property type="term" value="P:endoplasmic reticulum membrane organization"/>
    <property type="evidence" value="ECO:0007669"/>
    <property type="project" value="TreeGrafter"/>
</dbReference>
<dbReference type="AlphaFoldDB" id="A0A8J6AI14"/>
<dbReference type="GO" id="GO:0005737">
    <property type="term" value="C:cytoplasm"/>
    <property type="evidence" value="ECO:0007669"/>
    <property type="project" value="GOC"/>
</dbReference>